<name>F2NAW1_CORGP</name>
<dbReference type="OrthoDB" id="3190682at2"/>
<protein>
    <submittedName>
        <fullName evidence="1">Uncharacterized protein</fullName>
    </submittedName>
</protein>
<proteinExistence type="predicted"/>
<dbReference type="HOGENOM" id="CLU_1903156_0_0_11"/>
<evidence type="ECO:0000313" key="2">
    <source>
        <dbReference type="Proteomes" id="UP000006851"/>
    </source>
</evidence>
<dbReference type="AlphaFoldDB" id="F2NAW1"/>
<keyword evidence="2" id="KW-1185">Reference proteome</keyword>
<dbReference type="EMBL" id="CP002628">
    <property type="protein sequence ID" value="AEB07639.1"/>
    <property type="molecule type" value="Genomic_DNA"/>
</dbReference>
<dbReference type="Proteomes" id="UP000006851">
    <property type="component" value="Chromosome"/>
</dbReference>
<gene>
    <name evidence="1" type="ordered locus">Corgl_1540</name>
</gene>
<evidence type="ECO:0000313" key="1">
    <source>
        <dbReference type="EMBL" id="AEB07639.1"/>
    </source>
</evidence>
<reference evidence="2" key="1">
    <citation type="journal article" date="2013" name="Stand. Genomic Sci.">
        <title>Complete genome sequence of Coriobacterium glomerans type strain (PW2(T)) from the midgut of Pyrrhocoris apterus L. (red soldier bug).</title>
        <authorList>
            <person name="Stackebrandt E."/>
            <person name="Zeytun A."/>
            <person name="Lapidus A."/>
            <person name="Nolan M."/>
            <person name="Lucas S."/>
            <person name="Hammon N."/>
            <person name="Deshpande S."/>
            <person name="Cheng J.F."/>
            <person name="Tapia R."/>
            <person name="Goodwin L.A."/>
            <person name="Pitluck S."/>
            <person name="Liolios K."/>
            <person name="Pagani I."/>
            <person name="Ivanova N."/>
            <person name="Mavromatis K."/>
            <person name="Mikhailova N."/>
            <person name="Huntemann M."/>
            <person name="Pati A."/>
            <person name="Chen A."/>
            <person name="Palaniappan K."/>
            <person name="Chang Y.J."/>
            <person name="Land M."/>
            <person name="Hauser L."/>
            <person name="Rohde M."/>
            <person name="Pukall R."/>
            <person name="Goker M."/>
            <person name="Detter J.C."/>
            <person name="Woyke T."/>
            <person name="Bristow J."/>
            <person name="Eisen J.A."/>
            <person name="Markowitz V."/>
            <person name="Hugenholtz P."/>
            <person name="Kyrpides N.C."/>
            <person name="Klenk H.P."/>
        </authorList>
    </citation>
    <scope>NUCLEOTIDE SEQUENCE</scope>
    <source>
        <strain evidence="2">ATCC 49209 / DSM 20642 / JCM 10262 / PW2</strain>
    </source>
</reference>
<sequence length="133" mass="15642">MNTLTIGCVILLVVYFIGSEMAKRYLYRSFEVSFMSERYDECIHLLDGVPMRILFPRFNLFFMRMNVCMAKAEMSDVDYMIDRLLTAHFTRAQRRAVISRALVFFEQSGCAERAAAMRREQEKLDIADKSKQR</sequence>
<dbReference type="STRING" id="700015.Corgl_1540"/>
<organism evidence="1 2">
    <name type="scientific">Coriobacterium glomerans (strain ATCC 49209 / DSM 20642 / JCM 10262 / PW2)</name>
    <dbReference type="NCBI Taxonomy" id="700015"/>
    <lineage>
        <taxon>Bacteria</taxon>
        <taxon>Bacillati</taxon>
        <taxon>Actinomycetota</taxon>
        <taxon>Coriobacteriia</taxon>
        <taxon>Coriobacteriales</taxon>
        <taxon>Coriobacteriaceae</taxon>
        <taxon>Coriobacterium</taxon>
    </lineage>
</organism>
<dbReference type="RefSeq" id="WP_013709381.1">
    <property type="nucleotide sequence ID" value="NC_015389.1"/>
</dbReference>
<accession>F2NAW1</accession>
<dbReference type="KEGG" id="cgo:Corgl_1540"/>